<evidence type="ECO:0000313" key="4">
    <source>
        <dbReference type="EMBL" id="AFM02533.1"/>
    </source>
</evidence>
<dbReference type="CDD" id="cd01172">
    <property type="entry name" value="RfaE_like"/>
    <property type="match status" value="1"/>
</dbReference>
<dbReference type="GO" id="GO:0033785">
    <property type="term" value="F:heptose 7-phosphate kinase activity"/>
    <property type="evidence" value="ECO:0007669"/>
    <property type="project" value="TreeGrafter"/>
</dbReference>
<dbReference type="InterPro" id="IPR029056">
    <property type="entry name" value="Ribokinase-like"/>
</dbReference>
<organism evidence="4 5">
    <name type="scientific">Bernardetia litoralis (strain ATCC 23117 / DSM 6794 / NBRC 15988 / NCIMB 1366 / Fx l1 / Sio-4)</name>
    <name type="common">Flexibacter litoralis</name>
    <dbReference type="NCBI Taxonomy" id="880071"/>
    <lineage>
        <taxon>Bacteria</taxon>
        <taxon>Pseudomonadati</taxon>
        <taxon>Bacteroidota</taxon>
        <taxon>Cytophagia</taxon>
        <taxon>Cytophagales</taxon>
        <taxon>Bernardetiaceae</taxon>
        <taxon>Bernardetia</taxon>
    </lineage>
</organism>
<dbReference type="GO" id="GO:0033786">
    <property type="term" value="F:heptose-1-phosphate adenylyltransferase activity"/>
    <property type="evidence" value="ECO:0007669"/>
    <property type="project" value="TreeGrafter"/>
</dbReference>
<dbReference type="GO" id="GO:0016773">
    <property type="term" value="F:phosphotransferase activity, alcohol group as acceptor"/>
    <property type="evidence" value="ECO:0007669"/>
    <property type="project" value="InterPro"/>
</dbReference>
<dbReference type="PROSITE" id="PS00583">
    <property type="entry name" value="PFKB_KINASES_1"/>
    <property type="match status" value="1"/>
</dbReference>
<dbReference type="EMBL" id="CP003345">
    <property type="protein sequence ID" value="AFM02533.1"/>
    <property type="molecule type" value="Genomic_DNA"/>
</dbReference>
<gene>
    <name evidence="4" type="ordered locus">Fleli_0021</name>
</gene>
<sequence>MSLDSIFENFNTLTALVIGDVMIDSYLWGKVDRISPEAPVPVVSLKERENRLGGAANVALNLKSLGAKTIMCSVVGDDKESKILINMFEDQNIDVRGIIHSKDRPTTIKHRILAGSQHLLRIDAETTKPISEQESDKLINKIKKLALEADVIIFEDYDKGVLTERVISELIDFANQRDIPTVIDPKKRNFWYYKNATLFKPNLKELQEGLGRDIDVKNTDLNNLSESEIAIAVQELAQKMQLKSVLITLSEHGVYIANQNENHKIAAHKREISDVSGAGDTVVSIAGLCMALKLPLKTVAELANLGGGLVCESLGVVPIDKTLFKQEAKKKVTI</sequence>
<feature type="domain" description="Carbohydrate kinase PfkB" evidence="3">
    <location>
        <begin position="16"/>
        <end position="316"/>
    </location>
</feature>
<evidence type="ECO:0000256" key="1">
    <source>
        <dbReference type="ARBA" id="ARBA00022679"/>
    </source>
</evidence>
<keyword evidence="1 4" id="KW-0808">Transferase</keyword>
<dbReference type="eggNOG" id="COG2870">
    <property type="taxonomic scope" value="Bacteria"/>
</dbReference>
<keyword evidence="5" id="KW-1185">Reference proteome</keyword>
<dbReference type="PATRIC" id="fig|880071.3.peg.23"/>
<dbReference type="PANTHER" id="PTHR46969:SF1">
    <property type="entry name" value="BIFUNCTIONAL PROTEIN HLDE"/>
    <property type="match status" value="1"/>
</dbReference>
<keyword evidence="4" id="KW-0548">Nucleotidyltransferase</keyword>
<dbReference type="Gene3D" id="3.40.1190.20">
    <property type="match status" value="1"/>
</dbReference>
<dbReference type="InterPro" id="IPR011913">
    <property type="entry name" value="RfaE_dom_I"/>
</dbReference>
<dbReference type="PANTHER" id="PTHR46969">
    <property type="entry name" value="BIFUNCTIONAL PROTEIN HLDE"/>
    <property type="match status" value="1"/>
</dbReference>
<proteinExistence type="predicted"/>
<dbReference type="OrthoDB" id="9802794at2"/>
<dbReference type="InterPro" id="IPR011611">
    <property type="entry name" value="PfkB_dom"/>
</dbReference>
<dbReference type="Proteomes" id="UP000006054">
    <property type="component" value="Chromosome"/>
</dbReference>
<dbReference type="RefSeq" id="WP_014796002.1">
    <property type="nucleotide sequence ID" value="NC_018018.1"/>
</dbReference>
<dbReference type="STRING" id="880071.Fleli_0021"/>
<dbReference type="InterPro" id="IPR002173">
    <property type="entry name" value="Carboh/pur_kinase_PfkB_CS"/>
</dbReference>
<evidence type="ECO:0000259" key="3">
    <source>
        <dbReference type="Pfam" id="PF00294"/>
    </source>
</evidence>
<accession>I4AEZ8</accession>
<reference evidence="5" key="1">
    <citation type="submission" date="2012-06" db="EMBL/GenBank/DDBJ databases">
        <title>The complete genome of Flexibacter litoralis DSM 6794.</title>
        <authorList>
            <person name="Lucas S."/>
            <person name="Copeland A."/>
            <person name="Lapidus A."/>
            <person name="Glavina del Rio T."/>
            <person name="Dalin E."/>
            <person name="Tice H."/>
            <person name="Bruce D."/>
            <person name="Goodwin L."/>
            <person name="Pitluck S."/>
            <person name="Peters L."/>
            <person name="Ovchinnikova G."/>
            <person name="Lu M."/>
            <person name="Kyrpides N."/>
            <person name="Mavromatis K."/>
            <person name="Ivanova N."/>
            <person name="Brettin T."/>
            <person name="Detter J.C."/>
            <person name="Han C."/>
            <person name="Larimer F."/>
            <person name="Land M."/>
            <person name="Hauser L."/>
            <person name="Markowitz V."/>
            <person name="Cheng J.-F."/>
            <person name="Hugenholtz P."/>
            <person name="Woyke T."/>
            <person name="Wu D."/>
            <person name="Spring S."/>
            <person name="Lang E."/>
            <person name="Kopitz M."/>
            <person name="Brambilla E."/>
            <person name="Klenk H.-P."/>
            <person name="Eisen J.A."/>
        </authorList>
    </citation>
    <scope>NUCLEOTIDE SEQUENCE [LARGE SCALE GENOMIC DNA]</scope>
    <source>
        <strain evidence="5">ATCC 23117 / DSM 6794 / NBRC 15988 / NCIMB 1366 / Sio-4</strain>
    </source>
</reference>
<dbReference type="HOGENOM" id="CLU_021150_0_1_10"/>
<dbReference type="KEGG" id="fli:Fleli_0021"/>
<dbReference type="SUPFAM" id="SSF53613">
    <property type="entry name" value="Ribokinase-like"/>
    <property type="match status" value="1"/>
</dbReference>
<dbReference type="Pfam" id="PF00294">
    <property type="entry name" value="PfkB"/>
    <property type="match status" value="1"/>
</dbReference>
<keyword evidence="2 4" id="KW-0418">Kinase</keyword>
<evidence type="ECO:0000256" key="2">
    <source>
        <dbReference type="ARBA" id="ARBA00022777"/>
    </source>
</evidence>
<dbReference type="AlphaFoldDB" id="I4AEZ8"/>
<dbReference type="GO" id="GO:0005829">
    <property type="term" value="C:cytosol"/>
    <property type="evidence" value="ECO:0007669"/>
    <property type="project" value="TreeGrafter"/>
</dbReference>
<evidence type="ECO:0000313" key="5">
    <source>
        <dbReference type="Proteomes" id="UP000006054"/>
    </source>
</evidence>
<name>I4AEZ8_BERLS</name>
<protein>
    <submittedName>
        <fullName evidence="4">ADP-heptose synthase, bifunctional sugar kinase/adenylyltransferase</fullName>
    </submittedName>
</protein>